<evidence type="ECO:0000259" key="1">
    <source>
        <dbReference type="Pfam" id="PF01551"/>
    </source>
</evidence>
<name>S6A1P8_9SPIR</name>
<dbReference type="RefSeq" id="WP_020966129.1">
    <property type="nucleotide sequence ID" value="NC_022097.1"/>
</dbReference>
<feature type="domain" description="M23ase beta-sheet core" evidence="1">
    <location>
        <begin position="216"/>
        <end position="310"/>
    </location>
</feature>
<dbReference type="InterPro" id="IPR011055">
    <property type="entry name" value="Dup_hybrid_motif"/>
</dbReference>
<evidence type="ECO:0000313" key="2">
    <source>
        <dbReference type="EMBL" id="AGT44833.1"/>
    </source>
</evidence>
<dbReference type="KEGG" id="tped:TPE_2359"/>
<dbReference type="CDD" id="cd12797">
    <property type="entry name" value="M23_peptidase"/>
    <property type="match status" value="1"/>
</dbReference>
<reference evidence="2 3" key="1">
    <citation type="journal article" date="2013" name="PLoS ONE">
        <title>Genome-Wide Relatedness of Treponema pedis, from Gingiva and Necrotic Skin Lesions of Pigs, with the Human Oral Pathogen Treponema denticola.</title>
        <authorList>
            <person name="Svartstrom O."/>
            <person name="Mushtaq M."/>
            <person name="Pringle M."/>
            <person name="Segerman B."/>
        </authorList>
    </citation>
    <scope>NUCLEOTIDE SEQUENCE [LARGE SCALE GENOMIC DNA]</scope>
    <source>
        <strain evidence="2">T A4</strain>
    </source>
</reference>
<dbReference type="HOGENOM" id="CLU_029425_7_2_12"/>
<dbReference type="AlphaFoldDB" id="S6A1P8"/>
<dbReference type="STRING" id="1291379.TPE_2359"/>
<sequence>MKFNKQNRIIVFSLLFVLHCTFSQTPNGSYVKSVYPEIKNLEITDELFIQYNEGVSLARRAIAAGKQGKGLPFAFFLYTPKKEDSIIKIAARCSIPYDAIVTLNRIESVETDITGKPLILPCLPAVYLPENPLSSIEKLNAALFEKYKAEPVELNIYDTSTGNLKKRKVLCFANEVFDGTARAFFFKPFYKFPLKEGVLTSGFGMRANPFNGEKSYHPGIDLAAPTGTPVMACAAGKVKKISYNNIYGTHIVLSHTDGRESLYGHLSAVYVSLNESVKSGTLIGAVGSTGLSTGPHLHFEIREHGIPKNPAKYIEKGRK</sequence>
<dbReference type="EMBL" id="CP004120">
    <property type="protein sequence ID" value="AGT44833.1"/>
    <property type="molecule type" value="Genomic_DNA"/>
</dbReference>
<protein>
    <submittedName>
        <fullName evidence="2">M23/M37 peptidase</fullName>
    </submittedName>
</protein>
<dbReference type="PANTHER" id="PTHR21666">
    <property type="entry name" value="PEPTIDASE-RELATED"/>
    <property type="match status" value="1"/>
</dbReference>
<dbReference type="Gene3D" id="2.70.70.10">
    <property type="entry name" value="Glucose Permease (Domain IIA)"/>
    <property type="match status" value="1"/>
</dbReference>
<dbReference type="Proteomes" id="UP000015620">
    <property type="component" value="Chromosome"/>
</dbReference>
<dbReference type="SUPFAM" id="SSF51261">
    <property type="entry name" value="Duplicated hybrid motif"/>
    <property type="match status" value="1"/>
</dbReference>
<dbReference type="InterPro" id="IPR016047">
    <property type="entry name" value="M23ase_b-sheet_dom"/>
</dbReference>
<evidence type="ECO:0000313" key="3">
    <source>
        <dbReference type="Proteomes" id="UP000015620"/>
    </source>
</evidence>
<dbReference type="GeneID" id="301090809"/>
<gene>
    <name evidence="2" type="ORF">TPE_2359</name>
</gene>
<dbReference type="GO" id="GO:0004222">
    <property type="term" value="F:metalloendopeptidase activity"/>
    <property type="evidence" value="ECO:0007669"/>
    <property type="project" value="TreeGrafter"/>
</dbReference>
<proteinExistence type="predicted"/>
<dbReference type="InterPro" id="IPR050570">
    <property type="entry name" value="Cell_wall_metabolism_enzyme"/>
</dbReference>
<dbReference type="Pfam" id="PF01551">
    <property type="entry name" value="Peptidase_M23"/>
    <property type="match status" value="1"/>
</dbReference>
<keyword evidence="3" id="KW-1185">Reference proteome</keyword>
<organism evidence="2 3">
    <name type="scientific">Treponema pedis str. T A4</name>
    <dbReference type="NCBI Taxonomy" id="1291379"/>
    <lineage>
        <taxon>Bacteria</taxon>
        <taxon>Pseudomonadati</taxon>
        <taxon>Spirochaetota</taxon>
        <taxon>Spirochaetia</taxon>
        <taxon>Spirochaetales</taxon>
        <taxon>Treponemataceae</taxon>
        <taxon>Treponema</taxon>
    </lineage>
</organism>
<accession>S6A1P8</accession>
<dbReference type="PANTHER" id="PTHR21666:SF290">
    <property type="entry name" value="PEPTIDASE M23 DOMAIN PROTEIN"/>
    <property type="match status" value="1"/>
</dbReference>
<dbReference type="PATRIC" id="fig|1291379.3.peg.2331"/>